<keyword evidence="2" id="KW-1185">Reference proteome</keyword>
<gene>
    <name evidence="1" type="ORF">OS493_038792</name>
</gene>
<organism evidence="1 2">
    <name type="scientific">Desmophyllum pertusum</name>
    <dbReference type="NCBI Taxonomy" id="174260"/>
    <lineage>
        <taxon>Eukaryota</taxon>
        <taxon>Metazoa</taxon>
        <taxon>Cnidaria</taxon>
        <taxon>Anthozoa</taxon>
        <taxon>Hexacorallia</taxon>
        <taxon>Scleractinia</taxon>
        <taxon>Caryophylliina</taxon>
        <taxon>Caryophylliidae</taxon>
        <taxon>Desmophyllum</taxon>
    </lineage>
</organism>
<evidence type="ECO:0000313" key="2">
    <source>
        <dbReference type="Proteomes" id="UP001163046"/>
    </source>
</evidence>
<sequence>MISIQEVWFECNNLEELQQDLDAFHGAFAYKNPCSLTFADFKPYFDEVGMQEIHNKADCR</sequence>
<dbReference type="EMBL" id="MU827421">
    <property type="protein sequence ID" value="KAJ7349526.1"/>
    <property type="molecule type" value="Genomic_DNA"/>
</dbReference>
<proteinExistence type="predicted"/>
<name>A0A9X0CIT8_9CNID</name>
<dbReference type="Proteomes" id="UP001163046">
    <property type="component" value="Unassembled WGS sequence"/>
</dbReference>
<accession>A0A9X0CIT8</accession>
<reference evidence="1" key="1">
    <citation type="submission" date="2023-01" db="EMBL/GenBank/DDBJ databases">
        <title>Genome assembly of the deep-sea coral Lophelia pertusa.</title>
        <authorList>
            <person name="Herrera S."/>
            <person name="Cordes E."/>
        </authorList>
    </citation>
    <scope>NUCLEOTIDE SEQUENCE</scope>
    <source>
        <strain evidence="1">USNM1676648</strain>
        <tissue evidence="1">Polyp</tissue>
    </source>
</reference>
<protein>
    <submittedName>
        <fullName evidence="1">Uncharacterized protein</fullName>
    </submittedName>
</protein>
<dbReference type="AlphaFoldDB" id="A0A9X0CIT8"/>
<evidence type="ECO:0000313" key="1">
    <source>
        <dbReference type="EMBL" id="KAJ7349526.1"/>
    </source>
</evidence>
<comment type="caution">
    <text evidence="1">The sequence shown here is derived from an EMBL/GenBank/DDBJ whole genome shotgun (WGS) entry which is preliminary data.</text>
</comment>
<dbReference type="SUPFAM" id="SSF52309">
    <property type="entry name" value="N-(deoxy)ribosyltransferase-like"/>
    <property type="match status" value="1"/>
</dbReference>